<gene>
    <name evidence="3" type="ORF">COU14_03465</name>
</gene>
<dbReference type="Proteomes" id="UP000229612">
    <property type="component" value="Unassembled WGS sequence"/>
</dbReference>
<organism evidence="3 4">
    <name type="scientific">Candidatus Kaiserbacteria bacterium CG10_big_fil_rev_8_21_14_0_10_44_10</name>
    <dbReference type="NCBI Taxonomy" id="1974606"/>
    <lineage>
        <taxon>Bacteria</taxon>
        <taxon>Candidatus Kaiseribacteriota</taxon>
    </lineage>
</organism>
<keyword evidence="2" id="KW-0812">Transmembrane</keyword>
<accession>A0A2H0UGT7</accession>
<evidence type="ECO:0000313" key="3">
    <source>
        <dbReference type="EMBL" id="PIR85612.1"/>
    </source>
</evidence>
<evidence type="ECO:0000313" key="4">
    <source>
        <dbReference type="Proteomes" id="UP000229612"/>
    </source>
</evidence>
<evidence type="ECO:0000256" key="1">
    <source>
        <dbReference type="SAM" id="MobiDB-lite"/>
    </source>
</evidence>
<keyword evidence="2" id="KW-0472">Membrane</keyword>
<name>A0A2H0UGT7_9BACT</name>
<keyword evidence="2" id="KW-1133">Transmembrane helix</keyword>
<feature type="compositionally biased region" description="Polar residues" evidence="1">
    <location>
        <begin position="106"/>
        <end position="118"/>
    </location>
</feature>
<dbReference type="AlphaFoldDB" id="A0A2H0UGT7"/>
<sequence>MRLPSNFLARLKDIARQRSRGFSNNTSQIIGQWFLILVFALLSVVAVVTYAVYRFNYWSSIEERVAREEVGTAEYDEKTIEKILKEFKEKEEASENIMGVPLPKSSAPTDPDTSTQPAVSGDPSPALGE</sequence>
<proteinExistence type="predicted"/>
<reference evidence="4" key="1">
    <citation type="submission" date="2017-09" db="EMBL/GenBank/DDBJ databases">
        <title>Depth-based differentiation of microbial function through sediment-hosted aquifers and enrichment of novel symbionts in the deep terrestrial subsurface.</title>
        <authorList>
            <person name="Probst A.J."/>
            <person name="Ladd B."/>
            <person name="Jarett J.K."/>
            <person name="Geller-Mcgrath D.E."/>
            <person name="Sieber C.M.K."/>
            <person name="Emerson J.B."/>
            <person name="Anantharaman K."/>
            <person name="Thomas B.C."/>
            <person name="Malmstrom R."/>
            <person name="Stieglmeier M."/>
            <person name="Klingl A."/>
            <person name="Woyke T."/>
            <person name="Ryan C.M."/>
            <person name="Banfield J.F."/>
        </authorList>
    </citation>
    <scope>NUCLEOTIDE SEQUENCE [LARGE SCALE GENOMIC DNA]</scope>
</reference>
<feature type="region of interest" description="Disordered" evidence="1">
    <location>
        <begin position="90"/>
        <end position="129"/>
    </location>
</feature>
<dbReference type="EMBL" id="PFBG01000038">
    <property type="protein sequence ID" value="PIR85612.1"/>
    <property type="molecule type" value="Genomic_DNA"/>
</dbReference>
<evidence type="ECO:0000256" key="2">
    <source>
        <dbReference type="SAM" id="Phobius"/>
    </source>
</evidence>
<protein>
    <submittedName>
        <fullName evidence="3">Uncharacterized protein</fullName>
    </submittedName>
</protein>
<feature type="transmembrane region" description="Helical" evidence="2">
    <location>
        <begin position="30"/>
        <end position="53"/>
    </location>
</feature>
<comment type="caution">
    <text evidence="3">The sequence shown here is derived from an EMBL/GenBank/DDBJ whole genome shotgun (WGS) entry which is preliminary data.</text>
</comment>